<reference evidence="4" key="1">
    <citation type="submission" date="2015-05" db="EMBL/GenBank/DDBJ databases">
        <title>Draft genome sequencing of a biphenyl-degrading bacterium, Pseudomonas balearica KF707 (=NBRC110670).</title>
        <authorList>
            <person name="Kimura N."/>
            <person name="Hirose J."/>
            <person name="Watanabe T."/>
            <person name="Suenaga H."/>
            <person name="Fujihara H."/>
            <person name="Noguchi M."/>
            <person name="Hashimoto M."/>
            <person name="Shimodaira J."/>
            <person name="Tsuchikane K."/>
            <person name="Hosoyama A."/>
            <person name="Yamazoe A."/>
            <person name="Fujita N."/>
            <person name="Furukawa K."/>
        </authorList>
    </citation>
    <scope>NUCLEOTIDE SEQUENCE [LARGE SCALE GENOMIC DNA]</scope>
    <source>
        <strain evidence="4">DSM 10086 / NBRC 110670 / KF707</strain>
    </source>
</reference>
<dbReference type="InterPro" id="IPR052701">
    <property type="entry name" value="GAG_Ulvan_Degrading_Sulfatases"/>
</dbReference>
<dbReference type="InterPro" id="IPR000917">
    <property type="entry name" value="Sulfatase_N"/>
</dbReference>
<dbReference type="Pfam" id="PF00884">
    <property type="entry name" value="Sulfatase"/>
    <property type="match status" value="1"/>
</dbReference>
<accession>A0AAD1BWM5</accession>
<feature type="domain" description="Sulfatase N-terminal" evidence="2">
    <location>
        <begin position="184"/>
        <end position="514"/>
    </location>
</feature>
<evidence type="ECO:0000256" key="1">
    <source>
        <dbReference type="SAM" id="Phobius"/>
    </source>
</evidence>
<protein>
    <recommendedName>
        <fullName evidence="2">Sulfatase N-terminal domain-containing protein</fullName>
    </recommendedName>
</protein>
<feature type="transmembrane region" description="Helical" evidence="1">
    <location>
        <begin position="57"/>
        <end position="81"/>
    </location>
</feature>
<dbReference type="Proteomes" id="UP000218554">
    <property type="component" value="Chromosome"/>
</dbReference>
<gene>
    <name evidence="3" type="ORF">KF707C_8900</name>
</gene>
<sequence>MRKDMARVLWGGCLLIALNVALLAVSGASLFGKLSRGRVMSSLDVGSVINTPFLIDFFWFVFSFSLLNLLVAFVLYVVWRCCSLSKFRGDSRVFYLLLLFFFLLIYLWNMVLFPWSALAGGAEKGSVFLWGLVSGTCAWLLVIGGGVGSGFRGSKLIVGVLGLGLLVGLWDSSSKEIVVTSARPNIIIIGFDSLRPEMPSERYMPNLNGYLQQSVRFSDAVTPLPRTFPSWMSLLTGVNPVKHGARFNLMPYSLINHDFKSLPKRLKEEGYQTLYAMDEKRFANIDQRYGFDHLVGPKIGVGDFLFGFLSDLPVLNMVRQFPLSEPFFPYVYSNRALSASYMGEDFVGEVEDGIADLDAGLPAFMVVHFCEPHWPYAYVSGKERQTGWLSKFNGQGNFQNYMKSLPRADEQFGKVITALRDAGRLENALVFFVSDHGEGFARDAVTFSSAVGGRPFELSAYGHGTNVVQRFQFQVLMAYQVYRNGKLVSIPSSQERDRVSLLDIYPTVLEYLGIELPKTLDGYSLIGREKIPERNFFVETDFNVSAVLNGQIDADEAFAQGASAYRVESNGYVSLRPDKIGQIMRQKEYSVLSGDKVLAFGDYGKELAPFRLFDYSAMTWRPIEGEDGDPSIREMQLALCRQFASDPLMLEQHVCRSARVADAR</sequence>
<dbReference type="RefSeq" id="WP_003452476.1">
    <property type="nucleotide sequence ID" value="NZ_AJMR01000171.1"/>
</dbReference>
<organism evidence="3 4">
    <name type="scientific">Metapseudomonas furukawaii</name>
    <name type="common">Pseudomonas furukawaii</name>
    <dbReference type="NCBI Taxonomy" id="1149133"/>
    <lineage>
        <taxon>Bacteria</taxon>
        <taxon>Pseudomonadati</taxon>
        <taxon>Pseudomonadota</taxon>
        <taxon>Gammaproteobacteria</taxon>
        <taxon>Pseudomonadales</taxon>
        <taxon>Pseudomonadaceae</taxon>
        <taxon>Metapseudomonas</taxon>
    </lineage>
</organism>
<evidence type="ECO:0000313" key="4">
    <source>
        <dbReference type="Proteomes" id="UP000218554"/>
    </source>
</evidence>
<proteinExistence type="predicted"/>
<dbReference type="AlphaFoldDB" id="A0AAD1BWM5"/>
<keyword evidence="4" id="KW-1185">Reference proteome</keyword>
<dbReference type="InterPro" id="IPR017850">
    <property type="entry name" value="Alkaline_phosphatase_core_sf"/>
</dbReference>
<dbReference type="SUPFAM" id="SSF53649">
    <property type="entry name" value="Alkaline phosphatase-like"/>
    <property type="match status" value="1"/>
</dbReference>
<dbReference type="PANTHER" id="PTHR43751">
    <property type="entry name" value="SULFATASE"/>
    <property type="match status" value="1"/>
</dbReference>
<keyword evidence="1" id="KW-0812">Transmembrane</keyword>
<evidence type="ECO:0000313" key="3">
    <source>
        <dbReference type="EMBL" id="BAU72578.1"/>
    </source>
</evidence>
<name>A0AAD1BWM5_METFU</name>
<feature type="transmembrane region" description="Helical" evidence="1">
    <location>
        <begin position="93"/>
        <end position="115"/>
    </location>
</feature>
<keyword evidence="1" id="KW-0472">Membrane</keyword>
<dbReference type="EMBL" id="AP014862">
    <property type="protein sequence ID" value="BAU72578.1"/>
    <property type="molecule type" value="Genomic_DNA"/>
</dbReference>
<reference evidence="3 4" key="2">
    <citation type="journal article" date="2017" name="Int. J. Syst. Evol. Microbiol.">
        <title>Pseudomonas furukawaii sp. nov., a polychlorinated biphenyl-degrading bacterium isolated from biphenyl-contaminated soil in Japan.</title>
        <authorList>
            <person name="Kimura N."/>
            <person name="Watanabe T."/>
            <person name="Suenaga H."/>
            <person name="Fujihara H."/>
            <person name="Futagami T."/>
            <person name="Goto M."/>
            <person name="Hanada S."/>
            <person name="Hirose J."/>
        </authorList>
    </citation>
    <scope>NUCLEOTIDE SEQUENCE [LARGE SCALE GENOMIC DNA]</scope>
    <source>
        <strain evidence="4">DSM 10086 / NBRC 110670 / KF707</strain>
    </source>
</reference>
<dbReference type="KEGG" id="pfuw:KF707C_8900"/>
<keyword evidence="1" id="KW-1133">Transmembrane helix</keyword>
<dbReference type="Gene3D" id="3.40.720.10">
    <property type="entry name" value="Alkaline Phosphatase, subunit A"/>
    <property type="match status" value="1"/>
</dbReference>
<evidence type="ECO:0000259" key="2">
    <source>
        <dbReference type="Pfam" id="PF00884"/>
    </source>
</evidence>
<feature type="transmembrane region" description="Helical" evidence="1">
    <location>
        <begin position="154"/>
        <end position="170"/>
    </location>
</feature>
<dbReference type="PANTHER" id="PTHR43751:SF3">
    <property type="entry name" value="SULFATASE N-TERMINAL DOMAIN-CONTAINING PROTEIN"/>
    <property type="match status" value="1"/>
</dbReference>
<feature type="transmembrane region" description="Helical" evidence="1">
    <location>
        <begin position="127"/>
        <end position="147"/>
    </location>
</feature>